<comment type="cofactor">
    <cofactor evidence="1">
        <name>Ca(2+)</name>
        <dbReference type="ChEBI" id="CHEBI:29108"/>
    </cofactor>
</comment>
<evidence type="ECO:0000256" key="1">
    <source>
        <dbReference type="ARBA" id="ARBA00001913"/>
    </source>
</evidence>
<comment type="cofactor">
    <cofactor evidence="16">
        <name>Mg(2+)</name>
        <dbReference type="ChEBI" id="CHEBI:18420"/>
    </cofactor>
    <text evidence="16">Binds 1 Mg(2+) ion per subunit. Can also utilize other divalent metal cations, such as Ca(2+), Mn(2+) and Co(2+).</text>
</comment>
<dbReference type="InterPro" id="IPR020826">
    <property type="entry name" value="Transketolase_BS"/>
</dbReference>
<feature type="binding site" evidence="15">
    <location>
        <position position="274"/>
    </location>
    <ligand>
        <name>thiamine diphosphate</name>
        <dbReference type="ChEBI" id="CHEBI:58937"/>
    </ligand>
</feature>
<protein>
    <recommendedName>
        <fullName evidence="6 18">Transketolase</fullName>
        <ecNumber evidence="6 18">2.2.1.1</ecNumber>
    </recommendedName>
</protein>
<comment type="subunit">
    <text evidence="5 18">Homodimer.</text>
</comment>
<dbReference type="Pfam" id="PF00456">
    <property type="entry name" value="Transketolase_N"/>
    <property type="match status" value="1"/>
</dbReference>
<dbReference type="SUPFAM" id="SSF52922">
    <property type="entry name" value="TK C-terminal domain-like"/>
    <property type="match status" value="1"/>
</dbReference>
<comment type="caution">
    <text evidence="20">The sequence shown here is derived from an EMBL/GenBank/DDBJ whole genome shotgun (WGS) entry which is preliminary data.</text>
</comment>
<dbReference type="Pfam" id="PF22613">
    <property type="entry name" value="Transketolase_C_1"/>
    <property type="match status" value="1"/>
</dbReference>
<keyword evidence="9 18" id="KW-0106">Calcium</keyword>
<keyword evidence="21" id="KW-1185">Reference proteome</keyword>
<feature type="binding site" evidence="16">
    <location>
        <position position="200"/>
    </location>
    <ligand>
        <name>Mg(2+)</name>
        <dbReference type="ChEBI" id="CHEBI:18420"/>
    </ligand>
</feature>
<dbReference type="FunFam" id="3.40.50.970:FF:000045">
    <property type="entry name" value="Transketolase"/>
    <property type="match status" value="1"/>
</dbReference>
<dbReference type="InterPro" id="IPR033247">
    <property type="entry name" value="Transketolase_fam"/>
</dbReference>
<evidence type="ECO:0000256" key="12">
    <source>
        <dbReference type="ARBA" id="ARBA00049473"/>
    </source>
</evidence>
<dbReference type="AlphaFoldDB" id="A0A507FUC4"/>
<evidence type="ECO:0000256" key="10">
    <source>
        <dbReference type="ARBA" id="ARBA00022842"/>
    </source>
</evidence>
<keyword evidence="10 16" id="KW-0460">Magnesium</keyword>
<feature type="domain" description="Transketolase-like pyrimidine-binding" evidence="19">
    <location>
        <begin position="367"/>
        <end position="538"/>
    </location>
</feature>
<dbReference type="CDD" id="cd07033">
    <property type="entry name" value="TPP_PYR_DXS_TK_like"/>
    <property type="match status" value="1"/>
</dbReference>
<dbReference type="InterPro" id="IPR005474">
    <property type="entry name" value="Transketolase_N"/>
</dbReference>
<evidence type="ECO:0000256" key="4">
    <source>
        <dbReference type="ARBA" id="ARBA00007131"/>
    </source>
</evidence>
<evidence type="ECO:0000256" key="16">
    <source>
        <dbReference type="PIRSR" id="PIRSR605478-4"/>
    </source>
</evidence>
<evidence type="ECO:0000256" key="3">
    <source>
        <dbReference type="ARBA" id="ARBA00001941"/>
    </source>
</evidence>
<dbReference type="Pfam" id="PF02779">
    <property type="entry name" value="Transket_pyr"/>
    <property type="match status" value="1"/>
</dbReference>
<dbReference type="InterPro" id="IPR029061">
    <property type="entry name" value="THDP-binding"/>
</dbReference>
<evidence type="ECO:0000313" key="21">
    <source>
        <dbReference type="Proteomes" id="UP000320333"/>
    </source>
</evidence>
<dbReference type="SMART" id="SM00861">
    <property type="entry name" value="Transket_pyr"/>
    <property type="match status" value="1"/>
</dbReference>
<evidence type="ECO:0000256" key="8">
    <source>
        <dbReference type="ARBA" id="ARBA00022723"/>
    </source>
</evidence>
<evidence type="ECO:0000313" key="20">
    <source>
        <dbReference type="EMBL" id="TPX78307.1"/>
    </source>
</evidence>
<dbReference type="InterPro" id="IPR055152">
    <property type="entry name" value="Transketolase-like_C_2"/>
</dbReference>
<evidence type="ECO:0000256" key="15">
    <source>
        <dbReference type="PIRSR" id="PIRSR605478-3"/>
    </source>
</evidence>
<comment type="cofactor">
    <cofactor evidence="3">
        <name>Co(2+)</name>
        <dbReference type="ChEBI" id="CHEBI:48828"/>
    </cofactor>
</comment>
<feature type="binding site" evidence="16">
    <location>
        <position position="168"/>
    </location>
    <ligand>
        <name>Mg(2+)</name>
        <dbReference type="ChEBI" id="CHEBI:18420"/>
    </ligand>
</feature>
<dbReference type="NCBIfam" id="TIGR00232">
    <property type="entry name" value="tktlase_bact"/>
    <property type="match status" value="1"/>
</dbReference>
<organism evidence="20 21">
    <name type="scientific">Chytriomyces confervae</name>
    <dbReference type="NCBI Taxonomy" id="246404"/>
    <lineage>
        <taxon>Eukaryota</taxon>
        <taxon>Fungi</taxon>
        <taxon>Fungi incertae sedis</taxon>
        <taxon>Chytridiomycota</taxon>
        <taxon>Chytridiomycota incertae sedis</taxon>
        <taxon>Chytridiomycetes</taxon>
        <taxon>Chytridiales</taxon>
        <taxon>Chytriomycetaceae</taxon>
        <taxon>Chytriomyces</taxon>
    </lineage>
</organism>
<accession>A0A507FUC4</accession>
<dbReference type="EC" id="2.2.1.1" evidence="6 18"/>
<dbReference type="InterPro" id="IPR049557">
    <property type="entry name" value="Transketolase_CS"/>
</dbReference>
<evidence type="ECO:0000256" key="14">
    <source>
        <dbReference type="PIRSR" id="PIRSR605478-2"/>
    </source>
</evidence>
<dbReference type="GO" id="GO:0006098">
    <property type="term" value="P:pentose-phosphate shunt"/>
    <property type="evidence" value="ECO:0007669"/>
    <property type="project" value="TreeGrafter"/>
</dbReference>
<dbReference type="InterPro" id="IPR005475">
    <property type="entry name" value="Transketolase-like_Pyr-bd"/>
</dbReference>
<dbReference type="InterPro" id="IPR009014">
    <property type="entry name" value="Transketo_C/PFOR_II"/>
</dbReference>
<comment type="catalytic activity">
    <reaction evidence="12 18">
        <text>D-sedoheptulose 7-phosphate + D-glyceraldehyde 3-phosphate = aldehydo-D-ribose 5-phosphate + D-xylulose 5-phosphate</text>
        <dbReference type="Rhea" id="RHEA:10508"/>
        <dbReference type="ChEBI" id="CHEBI:57483"/>
        <dbReference type="ChEBI" id="CHEBI:57737"/>
        <dbReference type="ChEBI" id="CHEBI:58273"/>
        <dbReference type="ChEBI" id="CHEBI:59776"/>
        <dbReference type="EC" id="2.2.1.1"/>
    </reaction>
</comment>
<dbReference type="SUPFAM" id="SSF52518">
    <property type="entry name" value="Thiamin diphosphate-binding fold (THDP-binding)"/>
    <property type="match status" value="2"/>
</dbReference>
<evidence type="ECO:0000256" key="18">
    <source>
        <dbReference type="RuleBase" id="RU004996"/>
    </source>
</evidence>
<feature type="binding site" evidence="14">
    <location>
        <position position="486"/>
    </location>
    <ligand>
        <name>substrate</name>
    </ligand>
</feature>
<comment type="cofactor">
    <cofactor evidence="15">
        <name>thiamine diphosphate</name>
        <dbReference type="ChEBI" id="CHEBI:58937"/>
    </cofactor>
    <text evidence="15">Binds 1 thiamine pyrophosphate per subunit. During the reaction, the substrate forms a covalent intermediate with the cofactor.</text>
</comment>
<dbReference type="FunFam" id="3.40.50.920:FF:000003">
    <property type="entry name" value="Transketolase"/>
    <property type="match status" value="1"/>
</dbReference>
<dbReference type="PROSITE" id="PS00802">
    <property type="entry name" value="TRANSKETOLASE_2"/>
    <property type="match status" value="1"/>
</dbReference>
<comment type="similarity">
    <text evidence="4 18">Belongs to the transketolase family.</text>
</comment>
<feature type="binding site" evidence="14">
    <location>
        <position position="482"/>
    </location>
    <ligand>
        <name>substrate</name>
    </ligand>
</feature>
<dbReference type="EMBL" id="QEAP01000006">
    <property type="protein sequence ID" value="TPX78307.1"/>
    <property type="molecule type" value="Genomic_DNA"/>
</dbReference>
<dbReference type="PANTHER" id="PTHR43522">
    <property type="entry name" value="TRANSKETOLASE"/>
    <property type="match status" value="1"/>
</dbReference>
<dbReference type="GO" id="GO:0005829">
    <property type="term" value="C:cytosol"/>
    <property type="evidence" value="ECO:0007669"/>
    <property type="project" value="TreeGrafter"/>
</dbReference>
<evidence type="ECO:0000256" key="17">
    <source>
        <dbReference type="PIRSR" id="PIRSR605478-5"/>
    </source>
</evidence>
<name>A0A507FUC4_9FUNG</name>
<feature type="binding site" evidence="14">
    <location>
        <position position="274"/>
    </location>
    <ligand>
        <name>substrate</name>
    </ligand>
</feature>
<feature type="binding site" evidence="14">
    <location>
        <position position="38"/>
    </location>
    <ligand>
        <name>substrate</name>
    </ligand>
</feature>
<evidence type="ECO:0000256" key="5">
    <source>
        <dbReference type="ARBA" id="ARBA00011738"/>
    </source>
</evidence>
<proteinExistence type="inferred from homology"/>
<evidence type="ECO:0000256" key="6">
    <source>
        <dbReference type="ARBA" id="ARBA00013152"/>
    </source>
</evidence>
<feature type="binding site" evidence="14">
    <location>
        <position position="370"/>
    </location>
    <ligand>
        <name>substrate</name>
    </ligand>
</feature>
<dbReference type="GO" id="GO:0046872">
    <property type="term" value="F:metal ion binding"/>
    <property type="evidence" value="ECO:0007669"/>
    <property type="project" value="UniProtKB-KW"/>
</dbReference>
<dbReference type="Proteomes" id="UP000320333">
    <property type="component" value="Unassembled WGS sequence"/>
</dbReference>
<dbReference type="STRING" id="246404.A0A507FUC4"/>
<gene>
    <name evidence="20" type="ORF">CcCBS67573_g00424</name>
</gene>
<feature type="binding site" evidence="14">
    <location>
        <position position="533"/>
    </location>
    <ligand>
        <name>substrate</name>
    </ligand>
</feature>
<feature type="site" description="Important for catalytic activity" evidence="17">
    <location>
        <position position="38"/>
    </location>
</feature>
<evidence type="ECO:0000256" key="2">
    <source>
        <dbReference type="ARBA" id="ARBA00001936"/>
    </source>
</evidence>
<feature type="binding site" evidence="15">
    <location>
        <position position="450"/>
    </location>
    <ligand>
        <name>thiamine diphosphate</name>
        <dbReference type="ChEBI" id="CHEBI:58937"/>
    </ligand>
</feature>
<dbReference type="OrthoDB" id="10267175at2759"/>
<dbReference type="Gene3D" id="3.40.50.970">
    <property type="match status" value="2"/>
</dbReference>
<evidence type="ECO:0000256" key="11">
    <source>
        <dbReference type="ARBA" id="ARBA00023052"/>
    </source>
</evidence>
<evidence type="ECO:0000256" key="7">
    <source>
        <dbReference type="ARBA" id="ARBA00022679"/>
    </source>
</evidence>
<comment type="function">
    <text evidence="18">Catalyzes the transfer of a two-carbon ketol group from a ketose donor to an aldose acceptor, via a covalent intermediate with the cofactor thiamine pyrophosphate.</text>
</comment>
<evidence type="ECO:0000256" key="9">
    <source>
        <dbReference type="ARBA" id="ARBA00022837"/>
    </source>
</evidence>
<dbReference type="CDD" id="cd02012">
    <property type="entry name" value="TPP_TK"/>
    <property type="match status" value="1"/>
</dbReference>
<feature type="binding site" evidence="16">
    <location>
        <position position="198"/>
    </location>
    <ligand>
        <name>Mg(2+)</name>
        <dbReference type="ChEBI" id="CHEBI:18420"/>
    </ligand>
</feature>
<feature type="active site" description="Proton donor" evidence="13">
    <location>
        <position position="424"/>
    </location>
</feature>
<dbReference type="PANTHER" id="PTHR43522:SF10">
    <property type="entry name" value="TRANSKETOLASE"/>
    <property type="match status" value="1"/>
</dbReference>
<keyword evidence="7 18" id="KW-0808">Transferase</keyword>
<dbReference type="InterPro" id="IPR005478">
    <property type="entry name" value="Transketolase_bac-like"/>
</dbReference>
<dbReference type="PROSITE" id="PS00801">
    <property type="entry name" value="TRANSKETOLASE_1"/>
    <property type="match status" value="1"/>
</dbReference>
<reference evidence="20 21" key="1">
    <citation type="journal article" date="2019" name="Sci. Rep.">
        <title>Comparative genomics of chytrid fungi reveal insights into the obligate biotrophic and pathogenic lifestyle of Synchytrium endobioticum.</title>
        <authorList>
            <person name="van de Vossenberg B.T.L.H."/>
            <person name="Warris S."/>
            <person name="Nguyen H.D.T."/>
            <person name="van Gent-Pelzer M.P.E."/>
            <person name="Joly D.L."/>
            <person name="van de Geest H.C."/>
            <person name="Bonants P.J.M."/>
            <person name="Smith D.S."/>
            <person name="Levesque C.A."/>
            <person name="van der Lee T.A.J."/>
        </authorList>
    </citation>
    <scope>NUCLEOTIDE SEQUENCE [LARGE SCALE GENOMIC DNA]</scope>
    <source>
        <strain evidence="20 21">CBS 675.73</strain>
    </source>
</reference>
<dbReference type="Gene3D" id="3.40.50.920">
    <property type="match status" value="1"/>
</dbReference>
<feature type="site" description="Important for catalytic activity" evidence="17">
    <location>
        <position position="274"/>
    </location>
</feature>
<feature type="binding site" evidence="15">
    <location>
        <position position="169"/>
    </location>
    <ligand>
        <name>thiamine diphosphate</name>
        <dbReference type="ChEBI" id="CHEBI:58937"/>
    </ligand>
</feature>
<feature type="binding site" evidence="15">
    <location>
        <position position="198"/>
    </location>
    <ligand>
        <name>thiamine diphosphate</name>
        <dbReference type="ChEBI" id="CHEBI:58937"/>
    </ligand>
</feature>
<comment type="cofactor">
    <cofactor evidence="2">
        <name>Mn(2+)</name>
        <dbReference type="ChEBI" id="CHEBI:29035"/>
    </cofactor>
</comment>
<sequence length="679" mass="73377">MSSYEHLDLNLDLPALKHAATISRGLSMDAVAICKSGHLGLPLGCADIGSVLFGNLLSYHPVHDKWINRDRSRKAMGILISMFLYSWLHLAGYKVSLQDVKDFRKLGSITPGHPEFHETPGVEATTGPLGTGVSSAVGIACAQKMSEAHFNTADHTIFDAKTVVLAGDGCMQEGVSHEACSFAAHEGLDNLIVIYDANEVTLDAMADKTQSEDTAMRFRAYGWDVVTIHGHDVEAFACAYALAHKSKNSKPKLIIVKTIIGFGIKEVQGTNKAHGEGGVKFIADFKKTIGLNPEESFAVTNEVKEFFNKRQAKLDSAYQKWVAVYDSWKAANSAKAALLEAAIDRPKKADVSAFLSSVPEFKPTDEIATRKASETVLQEAAKYDPLLVSGSADLHGSTLNYIKGAGDFSKTDRSGRNFYFGIREFGMGCIVNGIAYHGIFRPSGATFFTFSDFLRPAFRLGALSHLPYFHIFTHDSIGVGEDGPTHQPVETLAAVRAIPNCDVIRPADPEETVGAYAAALENNNGPTLLIFSRQNVPNLNAIPVQTRREGVLKGGYIAIKETAELKTILISCGAELQHCIKAAATLGPHVRVVSLPSFKRFDAQDAEYKESVLPKKIRARVAIEAAVSQSWYKYVGMDGEIVAIDRFGASGPGAQVFALLGITAEAVVEAAKRVEANLA</sequence>
<comment type="cofactor">
    <cofactor evidence="18">
        <name>Mg(2+)</name>
        <dbReference type="ChEBI" id="CHEBI:18420"/>
    </cofactor>
    <cofactor evidence="18">
        <name>Ca(2+)</name>
        <dbReference type="ChEBI" id="CHEBI:29108"/>
    </cofactor>
    <cofactor evidence="18">
        <name>Mn(2+)</name>
        <dbReference type="ChEBI" id="CHEBI:29035"/>
    </cofactor>
    <cofactor evidence="18">
        <name>Co(2+)</name>
        <dbReference type="ChEBI" id="CHEBI:48828"/>
    </cofactor>
    <text evidence="18">Binds 1 Mg(2+) ion per subunit. Can also utilize other divalent metal cations, such as Ca(2+), Mn(2+) and Co(2+).</text>
</comment>
<feature type="binding site" evidence="14">
    <location>
        <position position="397"/>
    </location>
    <ligand>
        <name>substrate</name>
    </ligand>
</feature>
<evidence type="ECO:0000259" key="19">
    <source>
        <dbReference type="SMART" id="SM00861"/>
    </source>
</evidence>
<feature type="binding site" evidence="15">
    <location>
        <begin position="127"/>
        <end position="129"/>
    </location>
    <ligand>
        <name>thiamine diphosphate</name>
        <dbReference type="ChEBI" id="CHEBI:58937"/>
    </ligand>
</feature>
<keyword evidence="8 16" id="KW-0479">Metal-binding</keyword>
<dbReference type="GO" id="GO:0004802">
    <property type="term" value="F:transketolase activity"/>
    <property type="evidence" value="ECO:0007669"/>
    <property type="project" value="UniProtKB-EC"/>
</dbReference>
<keyword evidence="11 15" id="KW-0786">Thiamine pyrophosphate</keyword>
<evidence type="ECO:0000256" key="13">
    <source>
        <dbReference type="PIRSR" id="PIRSR605478-1"/>
    </source>
</evidence>
<feature type="binding site" evidence="14">
    <location>
        <position position="474"/>
    </location>
    <ligand>
        <name>substrate</name>
    </ligand>
</feature>